<reference evidence="1 2" key="1">
    <citation type="journal article" date="2019" name="Int. J. Syst. Evol. Microbiol.">
        <title>The Global Catalogue of Microorganisms (GCM) 10K type strain sequencing project: providing services to taxonomists for standard genome sequencing and annotation.</title>
        <authorList>
            <consortium name="The Broad Institute Genomics Platform"/>
            <consortium name="The Broad Institute Genome Sequencing Center for Infectious Disease"/>
            <person name="Wu L."/>
            <person name="Ma J."/>
        </authorList>
    </citation>
    <scope>NUCLEOTIDE SEQUENCE [LARGE SCALE GENOMIC DNA]</scope>
    <source>
        <strain evidence="1 2">CGMCC 1.12121</strain>
    </source>
</reference>
<proteinExistence type="predicted"/>
<dbReference type="AlphaFoldDB" id="A0ABD6CQF1"/>
<gene>
    <name evidence="1" type="ORF">ACFSBX_15715</name>
</gene>
<keyword evidence="2" id="KW-1185">Reference proteome</keyword>
<accession>A0ABD6CQF1</accession>
<evidence type="ECO:0000313" key="2">
    <source>
        <dbReference type="Proteomes" id="UP001597085"/>
    </source>
</evidence>
<dbReference type="EMBL" id="JBHUDK010000015">
    <property type="protein sequence ID" value="MFD1600393.1"/>
    <property type="molecule type" value="Genomic_DNA"/>
</dbReference>
<comment type="caution">
    <text evidence="1">The sequence shown here is derived from an EMBL/GenBank/DDBJ whole genome shotgun (WGS) entry which is preliminary data.</text>
</comment>
<protein>
    <submittedName>
        <fullName evidence="1">Uncharacterized protein</fullName>
    </submittedName>
</protein>
<dbReference type="Proteomes" id="UP001597085">
    <property type="component" value="Unassembled WGS sequence"/>
</dbReference>
<sequence>MSYDDIVRRITKQEEWTVFANDEVRPVAEAARTLIQLRNRLKPAEPGETILSGVVDEESRVRPFFLGGLTEGGEVPDGSLAELTNQFLGVALNDPNQWVNAEREGLTGDDYVAIITTETEIGSFLQTVDEQLTAILQQLDEAPPVVDDRVKTVLDEPESVANIIQQLLSGLLQLTANTCPFTFFAHTTQAATARYLTEAYPPLHGEVHNIAGSLGLRKLFVPELADDEQDAAYTVWGHTDDGVLDRLSRLNQAVWTTFSDETARSTLSPFFANIPNPQEEFTRKVDTELTAENWTYPDYLPKCAHPDRVPTRSASSTNDSRYRQNINLTKAFIVEDGAITAQEVITAVNTSSVVHRRQELEEPVSILQYLGEVMPGVFLGAYSFETVEHQARDTPTTGVRVYHA</sequence>
<dbReference type="RefSeq" id="WP_256422136.1">
    <property type="nucleotide sequence ID" value="NZ_JANHDI010000011.1"/>
</dbReference>
<organism evidence="1 2">
    <name type="scientific">Halobellus rarus</name>
    <dbReference type="NCBI Taxonomy" id="1126237"/>
    <lineage>
        <taxon>Archaea</taxon>
        <taxon>Methanobacteriati</taxon>
        <taxon>Methanobacteriota</taxon>
        <taxon>Stenosarchaea group</taxon>
        <taxon>Halobacteria</taxon>
        <taxon>Halobacteriales</taxon>
        <taxon>Haloferacaceae</taxon>
        <taxon>Halobellus</taxon>
    </lineage>
</organism>
<name>A0ABD6CQF1_9EURY</name>
<evidence type="ECO:0000313" key="1">
    <source>
        <dbReference type="EMBL" id="MFD1600393.1"/>
    </source>
</evidence>